<dbReference type="PANTHER" id="PTHR12157:SF15">
    <property type="entry name" value="REGULATING SYNAPTIC MEMBRANE EXOCYTOSIS PROTEIN 2"/>
    <property type="match status" value="1"/>
</dbReference>
<dbReference type="GO" id="GO:0042734">
    <property type="term" value="C:presynaptic membrane"/>
    <property type="evidence" value="ECO:0007669"/>
    <property type="project" value="TreeGrafter"/>
</dbReference>
<feature type="compositionally biased region" description="Basic and acidic residues" evidence="10">
    <location>
        <begin position="840"/>
        <end position="853"/>
    </location>
</feature>
<dbReference type="PROSITE" id="PS50106">
    <property type="entry name" value="PDZ"/>
    <property type="match status" value="1"/>
</dbReference>
<dbReference type="SMART" id="SM00239">
    <property type="entry name" value="C2"/>
    <property type="match status" value="2"/>
</dbReference>
<evidence type="ECO:0000256" key="10">
    <source>
        <dbReference type="SAM" id="MobiDB-lite"/>
    </source>
</evidence>
<feature type="domain" description="FYVE-type" evidence="14">
    <location>
        <begin position="42"/>
        <end position="98"/>
    </location>
</feature>
<dbReference type="PROSITE" id="PS50004">
    <property type="entry name" value="C2"/>
    <property type="match status" value="2"/>
</dbReference>
<feature type="region of interest" description="Disordered" evidence="10">
    <location>
        <begin position="746"/>
        <end position="794"/>
    </location>
</feature>
<dbReference type="FunFam" id="2.60.40.150:FF:000003">
    <property type="entry name" value="Regulating synaptic membrane exocytosis protein 2"/>
    <property type="match status" value="1"/>
</dbReference>
<dbReference type="SMART" id="SM00228">
    <property type="entry name" value="PDZ"/>
    <property type="match status" value="1"/>
</dbReference>
<dbReference type="GO" id="GO:0050806">
    <property type="term" value="P:positive regulation of synaptic transmission"/>
    <property type="evidence" value="ECO:0007669"/>
    <property type="project" value="TreeGrafter"/>
</dbReference>
<keyword evidence="2" id="KW-0479">Metal-binding</keyword>
<evidence type="ECO:0000256" key="8">
    <source>
        <dbReference type="ARBA" id="ARBA00034103"/>
    </source>
</evidence>
<dbReference type="InterPro" id="IPR013083">
    <property type="entry name" value="Znf_RING/FYVE/PHD"/>
</dbReference>
<evidence type="ECO:0000313" key="15">
    <source>
        <dbReference type="Ensembl" id="ENSATEP00000015110.2"/>
    </source>
</evidence>
<evidence type="ECO:0000256" key="5">
    <source>
        <dbReference type="ARBA" id="ARBA00022782"/>
    </source>
</evidence>
<dbReference type="GO" id="GO:0042391">
    <property type="term" value="P:regulation of membrane potential"/>
    <property type="evidence" value="ECO:0007669"/>
    <property type="project" value="TreeGrafter"/>
</dbReference>
<feature type="compositionally biased region" description="Polar residues" evidence="10">
    <location>
        <begin position="746"/>
        <end position="759"/>
    </location>
</feature>
<keyword evidence="11" id="KW-0812">Transmembrane</keyword>
<dbReference type="InterPro" id="IPR039032">
    <property type="entry name" value="Rim-like"/>
</dbReference>
<feature type="domain" description="C2" evidence="12">
    <location>
        <begin position="551"/>
        <end position="674"/>
    </location>
</feature>
<feature type="compositionally biased region" description="Polar residues" evidence="10">
    <location>
        <begin position="893"/>
        <end position="902"/>
    </location>
</feature>
<keyword evidence="4 9" id="KW-0863">Zinc-finger</keyword>
<dbReference type="InterPro" id="IPR054386">
    <property type="entry name" value="RIM_Znf"/>
</dbReference>
<keyword evidence="16" id="KW-1185">Reference proteome</keyword>
<evidence type="ECO:0000259" key="13">
    <source>
        <dbReference type="PROSITE" id="PS50106"/>
    </source>
</evidence>
<keyword evidence="7" id="KW-0770">Synapse</keyword>
<dbReference type="PANTHER" id="PTHR12157">
    <property type="entry name" value="REGULATING SYNAPTIC MEMBRANE EXOCYTOSIS PROTEIN"/>
    <property type="match status" value="1"/>
</dbReference>
<dbReference type="CDD" id="cd04028">
    <property type="entry name" value="C2B_RIM1alpha"/>
    <property type="match status" value="1"/>
</dbReference>
<feature type="transmembrane region" description="Helical" evidence="11">
    <location>
        <begin position="804"/>
        <end position="828"/>
    </location>
</feature>
<dbReference type="Proteomes" id="UP000265040">
    <property type="component" value="Chromosome 11"/>
</dbReference>
<keyword evidence="11" id="KW-1133">Transmembrane helix</keyword>
<evidence type="ECO:0000256" key="4">
    <source>
        <dbReference type="ARBA" id="ARBA00022771"/>
    </source>
</evidence>
<gene>
    <name evidence="15" type="primary">RIMS2</name>
</gene>
<organism evidence="15 16">
    <name type="scientific">Anabas testudineus</name>
    <name type="common">Climbing perch</name>
    <name type="synonym">Anthias testudineus</name>
    <dbReference type="NCBI Taxonomy" id="64144"/>
    <lineage>
        <taxon>Eukaryota</taxon>
        <taxon>Metazoa</taxon>
        <taxon>Chordata</taxon>
        <taxon>Craniata</taxon>
        <taxon>Vertebrata</taxon>
        <taxon>Euteleostomi</taxon>
        <taxon>Actinopterygii</taxon>
        <taxon>Neopterygii</taxon>
        <taxon>Teleostei</taxon>
        <taxon>Neoteleostei</taxon>
        <taxon>Acanthomorphata</taxon>
        <taxon>Anabantaria</taxon>
        <taxon>Anabantiformes</taxon>
        <taxon>Anabantoidei</taxon>
        <taxon>Anabantidae</taxon>
        <taxon>Anabas</taxon>
    </lineage>
</organism>
<dbReference type="InterPro" id="IPR011011">
    <property type="entry name" value="Znf_FYVE_PHD"/>
</dbReference>
<dbReference type="Pfam" id="PF00168">
    <property type="entry name" value="C2"/>
    <property type="match status" value="2"/>
</dbReference>
<feature type="domain" description="C2" evidence="12">
    <location>
        <begin position="1001"/>
        <end position="1119"/>
    </location>
</feature>
<comment type="subcellular location">
    <subcellularLocation>
        <location evidence="8">Synapse</location>
    </subcellularLocation>
</comment>
<feature type="region of interest" description="Disordered" evidence="10">
    <location>
        <begin position="306"/>
        <end position="343"/>
    </location>
</feature>
<evidence type="ECO:0000256" key="6">
    <source>
        <dbReference type="ARBA" id="ARBA00022833"/>
    </source>
</evidence>
<dbReference type="GO" id="GO:0048167">
    <property type="term" value="P:regulation of synaptic plasticity"/>
    <property type="evidence" value="ECO:0007669"/>
    <property type="project" value="TreeGrafter"/>
</dbReference>
<feature type="compositionally biased region" description="Polar residues" evidence="10">
    <location>
        <begin position="701"/>
        <end position="715"/>
    </location>
</feature>
<reference evidence="15" key="1">
    <citation type="submission" date="2021-04" db="EMBL/GenBank/DDBJ databases">
        <authorList>
            <consortium name="Wellcome Sanger Institute Data Sharing"/>
        </authorList>
    </citation>
    <scope>NUCLEOTIDE SEQUENCE [LARGE SCALE GENOMIC DNA]</scope>
</reference>
<evidence type="ECO:0000256" key="2">
    <source>
        <dbReference type="ARBA" id="ARBA00022723"/>
    </source>
</evidence>
<dbReference type="CDD" id="cd04031">
    <property type="entry name" value="C2A_RIM1alpha"/>
    <property type="match status" value="1"/>
</dbReference>
<accession>A0A3Q1I4H8</accession>
<dbReference type="GO" id="GO:0031267">
    <property type="term" value="F:small GTPase binding"/>
    <property type="evidence" value="ECO:0007669"/>
    <property type="project" value="InterPro"/>
</dbReference>
<reference evidence="15" key="3">
    <citation type="submission" date="2025-09" db="UniProtKB">
        <authorList>
            <consortium name="Ensembl"/>
        </authorList>
    </citation>
    <scope>IDENTIFICATION</scope>
</reference>
<dbReference type="GO" id="GO:0048791">
    <property type="term" value="P:calcium ion-regulated exocytosis of neurotransmitter"/>
    <property type="evidence" value="ECO:0007669"/>
    <property type="project" value="TreeGrafter"/>
</dbReference>
<dbReference type="Pfam" id="PF22601">
    <property type="entry name" value="RIM2a_ZnF"/>
    <property type="match status" value="1"/>
</dbReference>
<evidence type="ECO:0000259" key="14">
    <source>
        <dbReference type="PROSITE" id="PS50178"/>
    </source>
</evidence>
<dbReference type="FunFam" id="2.30.42.10:FF:000003">
    <property type="entry name" value="Regulating synaptic membrane exocytosis protein 1, putative"/>
    <property type="match status" value="1"/>
</dbReference>
<dbReference type="GO" id="GO:0044325">
    <property type="term" value="F:transmembrane transporter binding"/>
    <property type="evidence" value="ECO:0007669"/>
    <property type="project" value="TreeGrafter"/>
</dbReference>
<dbReference type="SUPFAM" id="SSF50156">
    <property type="entry name" value="PDZ domain-like"/>
    <property type="match status" value="1"/>
</dbReference>
<evidence type="ECO:0000256" key="7">
    <source>
        <dbReference type="ARBA" id="ARBA00023018"/>
    </source>
</evidence>
<feature type="compositionally biased region" description="Polar residues" evidence="10">
    <location>
        <begin position="149"/>
        <end position="167"/>
    </location>
</feature>
<keyword evidence="6" id="KW-0862">Zinc</keyword>
<dbReference type="InterPro" id="IPR036034">
    <property type="entry name" value="PDZ_sf"/>
</dbReference>
<feature type="region of interest" description="Disordered" evidence="10">
    <location>
        <begin position="684"/>
        <end position="720"/>
    </location>
</feature>
<keyword evidence="11" id="KW-0472">Membrane</keyword>
<evidence type="ECO:0000256" key="11">
    <source>
        <dbReference type="SAM" id="Phobius"/>
    </source>
</evidence>
<dbReference type="CDD" id="cd06714">
    <property type="entry name" value="PDZ_RIM-like"/>
    <property type="match status" value="1"/>
</dbReference>
<dbReference type="AlphaFoldDB" id="A0A3Q1I4H8"/>
<dbReference type="GeneTree" id="ENSGT00940000167426"/>
<dbReference type="GO" id="GO:0048788">
    <property type="term" value="C:cytoskeleton of presynaptic active zone"/>
    <property type="evidence" value="ECO:0007669"/>
    <property type="project" value="TreeGrafter"/>
</dbReference>
<feature type="compositionally biased region" description="Basic and acidic residues" evidence="10">
    <location>
        <begin position="862"/>
        <end position="871"/>
    </location>
</feature>
<dbReference type="PROSITE" id="PS50178">
    <property type="entry name" value="ZF_FYVE"/>
    <property type="match status" value="1"/>
</dbReference>
<keyword evidence="5" id="KW-0221">Differentiation</keyword>
<dbReference type="Ensembl" id="ENSATET00000015349.3">
    <property type="protein sequence ID" value="ENSATEP00000015110.2"/>
    <property type="gene ID" value="ENSATEG00000010517.3"/>
</dbReference>
<evidence type="ECO:0000256" key="9">
    <source>
        <dbReference type="PROSITE-ProRule" id="PRU00091"/>
    </source>
</evidence>
<dbReference type="GO" id="GO:2000300">
    <property type="term" value="P:regulation of synaptic vesicle exocytosis"/>
    <property type="evidence" value="ECO:0007669"/>
    <property type="project" value="TreeGrafter"/>
</dbReference>
<name>A0A3Q1I4H8_ANATE</name>
<dbReference type="FunFam" id="2.60.40.150:FF:000001">
    <property type="entry name" value="Regulating synaptic membrane exocytosis 3, isoform CRA_a"/>
    <property type="match status" value="1"/>
</dbReference>
<keyword evidence="3" id="KW-0677">Repeat</keyword>
<keyword evidence="1" id="KW-0597">Phosphoprotein</keyword>
<protein>
    <submittedName>
        <fullName evidence="15">Uncharacterized protein</fullName>
    </submittedName>
</protein>
<sequence>HPDSPADLSKPTSYQKLHQQFEIYKDQVKKLGEEPQVAHITRAESPTCGICRKTKFADGCGRACCYCQSRFCARCGGRVPLRANKVMWVCNVCRKKQEILTQSGDFNVSQMQGAPGAMGPLSNGAAERSVFIPILMTGGGGDVGGRMTRSPSDVSLDSNARSPNSCHGNGREELRGRWHSQVSQDRPLDQVQDEQELRRRQEEFQARYRSDPNLARYPVKPQPSEETMKMLAQVGRVRHQRRHSDVSLVTAEPDHLSLRHTGSYTANYLLQPCFGTQSLTCCFLSAVHQNWPQGLVRSGGQRSFSVNRAVNPVNPTSPRRSPLSDQHLDPSSALKRKLANESTAQRGWRMGMMNVIGSFSSSEEELVTTPEYTSCDEPDRDMDGQWWDHGSWHEEPAPMSMQPVTWQPSKDGERLIGRILLNKRMKDGTVPADTGALLGLKVVGGKMTESGRLCAFITKVKRGSLADTVGHLRPGDQVLEWNGRVLQGATFNEVYNIILESKPEPQVELVVSRPIRARVILCVLSSGSSSFDSQKVGPSISVTSPMSPGIPSGQVSVKLWYDKVGHQLIVTVLGAKELPVREDGRPRNPYVKIYFLPDRSDKSKRRTKTVKKSVEPRWNQTFMYSPVHRREFRERILELTVWDQARVREEESQFLGEVLIELESALLDDQSHWYKLQLHDGSSMPLPNASPYLQRRGLQPEPSQTNRRLQRSQRISDSEFSDYDCEDGIGVISDYRQSGRDFHSSTLSVPEHVMSSNHCSRSDTVRMRSRSPSQPPPHRGGNTTTGERRHKVNDMKWWPTDSSLIIMVMLLTLPAGAVVHMVMVVMVMCRYSRGVDQRDYYSRSRSADQRAMSDRPIYMRSHSTDRVDSNHMRSRRSAPPSPALTRANPRGGSAQTSPTGTPVFSRRGRQLPIVPPKGHPDRSMSKVVRLPVQRSVETGLAIEFKSRFTRQPSRDPDAEDPKPGALIFPGVKLASDKQFTGFLEGLGPAQLAGRQTLATPPMGDIQIGMVFRKERLDVEVIRARGLVGKQGNKNTPAPYVKVYLMDNGKCVLKRRTRLARKTLDPLYQQQLQFEENPEGKVLQIIVWGDYGRMDHKSFMGSAQILLDDLDLSNMVIGWFKLFPATSLVDPALAPLTNKETEGSKS</sequence>
<dbReference type="Gene3D" id="2.30.42.10">
    <property type="match status" value="1"/>
</dbReference>
<dbReference type="InterPro" id="IPR017455">
    <property type="entry name" value="Znf_FYVE-rel"/>
</dbReference>
<dbReference type="Pfam" id="PF00595">
    <property type="entry name" value="PDZ"/>
    <property type="match status" value="1"/>
</dbReference>
<dbReference type="Gene3D" id="2.60.40.150">
    <property type="entry name" value="C2 domain"/>
    <property type="match status" value="2"/>
</dbReference>
<feature type="domain" description="PDZ" evidence="13">
    <location>
        <begin position="418"/>
        <end position="513"/>
    </location>
</feature>
<feature type="region of interest" description="Disordered" evidence="10">
    <location>
        <begin position="840"/>
        <end position="925"/>
    </location>
</feature>
<dbReference type="InterPro" id="IPR035892">
    <property type="entry name" value="C2_domain_sf"/>
</dbReference>
<dbReference type="SUPFAM" id="SSF49562">
    <property type="entry name" value="C2 domain (Calcium/lipid-binding domain, CaLB)"/>
    <property type="match status" value="2"/>
</dbReference>
<evidence type="ECO:0000313" key="16">
    <source>
        <dbReference type="Proteomes" id="UP000265040"/>
    </source>
</evidence>
<proteinExistence type="predicted"/>
<dbReference type="SUPFAM" id="SSF57903">
    <property type="entry name" value="FYVE/PHD zinc finger"/>
    <property type="match status" value="1"/>
</dbReference>
<feature type="region of interest" description="Disordered" evidence="10">
    <location>
        <begin position="142"/>
        <end position="193"/>
    </location>
</feature>
<evidence type="ECO:0000256" key="3">
    <source>
        <dbReference type="ARBA" id="ARBA00022737"/>
    </source>
</evidence>
<dbReference type="GO" id="GO:0008270">
    <property type="term" value="F:zinc ion binding"/>
    <property type="evidence" value="ECO:0007669"/>
    <property type="project" value="UniProtKB-KW"/>
</dbReference>
<dbReference type="InterPro" id="IPR001478">
    <property type="entry name" value="PDZ"/>
</dbReference>
<reference evidence="15" key="2">
    <citation type="submission" date="2025-08" db="UniProtKB">
        <authorList>
            <consortium name="Ensembl"/>
        </authorList>
    </citation>
    <scope>IDENTIFICATION</scope>
</reference>
<feature type="compositionally biased region" description="Polar residues" evidence="10">
    <location>
        <begin position="306"/>
        <end position="319"/>
    </location>
</feature>
<evidence type="ECO:0000259" key="12">
    <source>
        <dbReference type="PROSITE" id="PS50004"/>
    </source>
</evidence>
<dbReference type="Gene3D" id="3.30.40.10">
    <property type="entry name" value="Zinc/RING finger domain, C3HC4 (zinc finger)"/>
    <property type="match status" value="1"/>
</dbReference>
<dbReference type="InterPro" id="IPR000008">
    <property type="entry name" value="C2_dom"/>
</dbReference>
<dbReference type="GO" id="GO:0030154">
    <property type="term" value="P:cell differentiation"/>
    <property type="evidence" value="ECO:0007669"/>
    <property type="project" value="UniProtKB-KW"/>
</dbReference>
<evidence type="ECO:0000256" key="1">
    <source>
        <dbReference type="ARBA" id="ARBA00022553"/>
    </source>
</evidence>